<evidence type="ECO:0000256" key="8">
    <source>
        <dbReference type="SAM" id="MobiDB-lite"/>
    </source>
</evidence>
<feature type="region of interest" description="Disordered" evidence="8">
    <location>
        <begin position="9"/>
        <end position="46"/>
    </location>
</feature>
<keyword evidence="11" id="KW-1185">Reference proteome</keyword>
<comment type="similarity">
    <text evidence="3">Belongs to the CSN1 family.</text>
</comment>
<comment type="subcellular location">
    <subcellularLocation>
        <location evidence="2">Cytoplasm</location>
    </subcellularLocation>
    <subcellularLocation>
        <location evidence="1">Nucleus</location>
    </subcellularLocation>
</comment>
<comment type="caution">
    <text evidence="10">The sequence shown here is derived from an EMBL/GenBank/DDBJ whole genome shotgun (WGS) entry which is preliminary data.</text>
</comment>
<evidence type="ECO:0000256" key="3">
    <source>
        <dbReference type="ARBA" id="ARBA00008793"/>
    </source>
</evidence>
<dbReference type="InterPro" id="IPR019585">
    <property type="entry name" value="Rpn7/CSN1"/>
</dbReference>
<evidence type="ECO:0000313" key="11">
    <source>
        <dbReference type="Proteomes" id="UP001212152"/>
    </source>
</evidence>
<dbReference type="Gene3D" id="1.25.40.570">
    <property type="match status" value="1"/>
</dbReference>
<feature type="region of interest" description="Disordered" evidence="8">
    <location>
        <begin position="464"/>
        <end position="504"/>
    </location>
</feature>
<dbReference type="InterPro" id="IPR036390">
    <property type="entry name" value="WH_DNA-bd_sf"/>
</dbReference>
<dbReference type="Pfam" id="PF10602">
    <property type="entry name" value="RPN7"/>
    <property type="match status" value="1"/>
</dbReference>
<evidence type="ECO:0000256" key="1">
    <source>
        <dbReference type="ARBA" id="ARBA00004123"/>
    </source>
</evidence>
<evidence type="ECO:0000256" key="7">
    <source>
        <dbReference type="SAM" id="Coils"/>
    </source>
</evidence>
<keyword evidence="5" id="KW-0736">Signalosome</keyword>
<evidence type="ECO:0000256" key="5">
    <source>
        <dbReference type="ARBA" id="ARBA00022790"/>
    </source>
</evidence>
<dbReference type="SUPFAM" id="SSF46785">
    <property type="entry name" value="Winged helix' DNA-binding domain"/>
    <property type="match status" value="1"/>
</dbReference>
<dbReference type="AlphaFoldDB" id="A0AAD5TIR4"/>
<feature type="domain" description="PCI" evidence="9">
    <location>
        <begin position="255"/>
        <end position="425"/>
    </location>
</feature>
<dbReference type="Proteomes" id="UP001212152">
    <property type="component" value="Unassembled WGS sequence"/>
</dbReference>
<accession>A0AAD5TIR4</accession>
<evidence type="ECO:0000256" key="2">
    <source>
        <dbReference type="ARBA" id="ARBA00004496"/>
    </source>
</evidence>
<dbReference type="SMART" id="SM00088">
    <property type="entry name" value="PINT"/>
    <property type="match status" value="1"/>
</dbReference>
<proteinExistence type="inferred from homology"/>
<dbReference type="PANTHER" id="PTHR14145">
    <property type="entry name" value="26S PROTESOME SUBUNIT 6"/>
    <property type="match status" value="1"/>
</dbReference>
<evidence type="ECO:0000313" key="10">
    <source>
        <dbReference type="EMBL" id="KAJ3177739.1"/>
    </source>
</evidence>
<reference evidence="10" key="1">
    <citation type="submission" date="2020-05" db="EMBL/GenBank/DDBJ databases">
        <title>Phylogenomic resolution of chytrid fungi.</title>
        <authorList>
            <person name="Stajich J.E."/>
            <person name="Amses K."/>
            <person name="Simmons R."/>
            <person name="Seto K."/>
            <person name="Myers J."/>
            <person name="Bonds A."/>
            <person name="Quandt C.A."/>
            <person name="Barry K."/>
            <person name="Liu P."/>
            <person name="Grigoriev I."/>
            <person name="Longcore J.E."/>
            <person name="James T.Y."/>
        </authorList>
    </citation>
    <scope>NUCLEOTIDE SEQUENCE</scope>
    <source>
        <strain evidence="10">JEL0379</strain>
    </source>
</reference>
<organism evidence="10 11">
    <name type="scientific">Geranomyces variabilis</name>
    <dbReference type="NCBI Taxonomy" id="109894"/>
    <lineage>
        <taxon>Eukaryota</taxon>
        <taxon>Fungi</taxon>
        <taxon>Fungi incertae sedis</taxon>
        <taxon>Chytridiomycota</taxon>
        <taxon>Chytridiomycota incertae sedis</taxon>
        <taxon>Chytridiomycetes</taxon>
        <taxon>Spizellomycetales</taxon>
        <taxon>Powellomycetaceae</taxon>
        <taxon>Geranomyces</taxon>
    </lineage>
</organism>
<dbReference type="Pfam" id="PF01399">
    <property type="entry name" value="PCI"/>
    <property type="match status" value="1"/>
</dbReference>
<protein>
    <submittedName>
        <fullName evidence="10">Cop9 signalosome complex subunit</fullName>
    </submittedName>
</protein>
<dbReference type="InterPro" id="IPR045135">
    <property type="entry name" value="Rpn7_N"/>
</dbReference>
<feature type="compositionally biased region" description="Acidic residues" evidence="8">
    <location>
        <begin position="494"/>
        <end position="504"/>
    </location>
</feature>
<keyword evidence="6" id="KW-0539">Nucleus</keyword>
<keyword evidence="7" id="KW-0175">Coiled coil</keyword>
<dbReference type="PANTHER" id="PTHR14145:SF2">
    <property type="entry name" value="COP9 SIGNALOSOME COMPLEX SUBUNIT 1"/>
    <property type="match status" value="1"/>
</dbReference>
<sequence>MEADLFLHTDVGTFATGAPQTPTRRSPGDGPGDGLDETSESKKKKTAKVIVTNPALDLENYIVNYSGRTKIERLLLIGDRCPPLAIDALTAALSDLRATLDFNKYVAVHAKLNAALQLAGKPEVPLDHAWVENAKRVYKEKLDKLERELKDYKTNLIKESIRMGYNDLGDHYYAGGDLVNTLKSYQRTKDYCTFPKHLLDMNLSVAEVSLELGNFAHVTTYIIKCENSIEAADNKVILSAKLKCISGLVNLDSRKFKLAAKDFLDVDFALGPHFSKVISPNDIATYGGLCALATFDRSELKRKVIDNANFRQYLELEPQIRELLHGFYQSKYALCLKLMSELKNNLYLDLWFNGHVDEIYRDIRRRAQVQYFRPFESVDLNKMAAAFDTPVAALETELAALIASKDINARIDSHNKILRVRTADQRSTIFEKSLSMGTLYQTQVRHTLLRMKLVCADVLVKDPHRDRSDRNGDHRLRQAPSFSGMRGSAADSAIDNDDLMAVDA</sequence>
<name>A0AAD5TIR4_9FUNG</name>
<dbReference type="PROSITE" id="PS50250">
    <property type="entry name" value="PCI"/>
    <property type="match status" value="1"/>
</dbReference>
<dbReference type="InterPro" id="IPR000717">
    <property type="entry name" value="PCI_dom"/>
</dbReference>
<evidence type="ECO:0000259" key="9">
    <source>
        <dbReference type="PROSITE" id="PS50250"/>
    </source>
</evidence>
<gene>
    <name evidence="10" type="primary">GPS1</name>
    <name evidence="10" type="ORF">HDU87_004261</name>
</gene>
<keyword evidence="4" id="KW-0963">Cytoplasm</keyword>
<evidence type="ECO:0000256" key="6">
    <source>
        <dbReference type="ARBA" id="ARBA00023242"/>
    </source>
</evidence>
<dbReference type="GO" id="GO:0005737">
    <property type="term" value="C:cytoplasm"/>
    <property type="evidence" value="ECO:0007669"/>
    <property type="project" value="UniProtKB-SubCell"/>
</dbReference>
<dbReference type="EMBL" id="JADGJQ010000031">
    <property type="protein sequence ID" value="KAJ3177739.1"/>
    <property type="molecule type" value="Genomic_DNA"/>
</dbReference>
<feature type="compositionally biased region" description="Basic and acidic residues" evidence="8">
    <location>
        <begin position="464"/>
        <end position="476"/>
    </location>
</feature>
<feature type="coiled-coil region" evidence="7">
    <location>
        <begin position="128"/>
        <end position="162"/>
    </location>
</feature>
<dbReference type="GO" id="GO:0008180">
    <property type="term" value="C:COP9 signalosome"/>
    <property type="evidence" value="ECO:0007669"/>
    <property type="project" value="UniProtKB-KW"/>
</dbReference>
<evidence type="ECO:0000256" key="4">
    <source>
        <dbReference type="ARBA" id="ARBA00022490"/>
    </source>
</evidence>